<name>A0A0J1CRF0_9BURK</name>
<dbReference type="RefSeq" id="WP_047895166.1">
    <property type="nucleotide sequence ID" value="NZ_AEJF01000158.1"/>
</dbReference>
<dbReference type="EMBL" id="AEJF01000158">
    <property type="protein sequence ID" value="KLU23224.1"/>
    <property type="molecule type" value="Genomic_DNA"/>
</dbReference>
<dbReference type="PATRIC" id="fig|908627.4.peg.5925"/>
<evidence type="ECO:0000313" key="1">
    <source>
        <dbReference type="EMBL" id="KLU23224.1"/>
    </source>
</evidence>
<protein>
    <submittedName>
        <fullName evidence="1">Uncharacterized protein</fullName>
    </submittedName>
</protein>
<evidence type="ECO:0000313" key="2">
    <source>
        <dbReference type="Proteomes" id="UP000035963"/>
    </source>
</evidence>
<dbReference type="Proteomes" id="UP000035963">
    <property type="component" value="Unassembled WGS sequence"/>
</dbReference>
<organism evidence="1 2">
    <name type="scientific">Caballeronia mineralivorans PML1(12)</name>
    <dbReference type="NCBI Taxonomy" id="908627"/>
    <lineage>
        <taxon>Bacteria</taxon>
        <taxon>Pseudomonadati</taxon>
        <taxon>Pseudomonadota</taxon>
        <taxon>Betaproteobacteria</taxon>
        <taxon>Burkholderiales</taxon>
        <taxon>Burkholderiaceae</taxon>
        <taxon>Caballeronia</taxon>
    </lineage>
</organism>
<gene>
    <name evidence="1" type="ORF">EOS_26550</name>
</gene>
<dbReference type="AlphaFoldDB" id="A0A0J1CRF0"/>
<accession>A0A0J1CRF0</accession>
<reference evidence="1 2" key="1">
    <citation type="journal article" date="2015" name="Genome Announc.">
        <title>Draft Genome Sequence of Burkholderia sp. Strain PML1(12), an Ectomycorrhizosphere-Inhabiting Bacterium with Effective Mineral-Weathering Ability.</title>
        <authorList>
            <person name="Uroz S."/>
            <person name="Oger P."/>
        </authorList>
    </citation>
    <scope>NUCLEOTIDE SEQUENCE [LARGE SCALE GENOMIC DNA]</scope>
    <source>
        <strain evidence="2">PML1(12)</strain>
    </source>
</reference>
<sequence length="84" mass="9216">MNAELLQKTNSALSDVEVLMTGGGANMHSIHRQLMWCRAQVIGEPSEPKQGPLTMSLIATRELDMWGDNSDLAALISHIQRAVE</sequence>
<proteinExistence type="predicted"/>
<keyword evidence="2" id="KW-1185">Reference proteome</keyword>
<dbReference type="OrthoDB" id="9102072at2"/>
<comment type="caution">
    <text evidence="1">The sequence shown here is derived from an EMBL/GenBank/DDBJ whole genome shotgun (WGS) entry which is preliminary data.</text>
</comment>